<dbReference type="AlphaFoldDB" id="A0A151R652"/>
<keyword evidence="1" id="KW-0812">Transmembrane</keyword>
<proteinExistence type="predicted"/>
<evidence type="ECO:0000313" key="3">
    <source>
        <dbReference type="Proteomes" id="UP000075243"/>
    </source>
</evidence>
<keyword evidence="1" id="KW-0472">Membrane</keyword>
<dbReference type="Proteomes" id="UP000075243">
    <property type="component" value="Unassembled WGS sequence"/>
</dbReference>
<sequence>MLDALPLKQPLPLSIGTILTNNLNLFYLFLAILILINFFAYLFVSKGYKYRPQDSIVTGDNSKE</sequence>
<dbReference type="InterPro" id="IPR036259">
    <property type="entry name" value="MFS_trans_sf"/>
</dbReference>
<name>A0A151R652_CAJCA</name>
<dbReference type="EMBL" id="KQ484038">
    <property type="protein sequence ID" value="KYP38098.1"/>
    <property type="molecule type" value="Genomic_DNA"/>
</dbReference>
<dbReference type="Gene3D" id="1.20.1250.20">
    <property type="entry name" value="MFS general substrate transporter like domains"/>
    <property type="match status" value="1"/>
</dbReference>
<dbReference type="Gramene" id="C.cajan_36787.t">
    <property type="protein sequence ID" value="C.cajan_36787.t"/>
    <property type="gene ID" value="C.cajan_36787"/>
</dbReference>
<evidence type="ECO:0000313" key="2">
    <source>
        <dbReference type="EMBL" id="KYP38098.1"/>
    </source>
</evidence>
<accession>A0A151R652</accession>
<evidence type="ECO:0000256" key="1">
    <source>
        <dbReference type="SAM" id="Phobius"/>
    </source>
</evidence>
<keyword evidence="1" id="KW-1133">Transmembrane helix</keyword>
<feature type="transmembrane region" description="Helical" evidence="1">
    <location>
        <begin position="25"/>
        <end position="44"/>
    </location>
</feature>
<protein>
    <submittedName>
        <fullName evidence="2">Uncharacterized protein</fullName>
    </submittedName>
</protein>
<organism evidence="2 3">
    <name type="scientific">Cajanus cajan</name>
    <name type="common">Pigeon pea</name>
    <name type="synonym">Cajanus indicus</name>
    <dbReference type="NCBI Taxonomy" id="3821"/>
    <lineage>
        <taxon>Eukaryota</taxon>
        <taxon>Viridiplantae</taxon>
        <taxon>Streptophyta</taxon>
        <taxon>Embryophyta</taxon>
        <taxon>Tracheophyta</taxon>
        <taxon>Spermatophyta</taxon>
        <taxon>Magnoliopsida</taxon>
        <taxon>eudicotyledons</taxon>
        <taxon>Gunneridae</taxon>
        <taxon>Pentapetalae</taxon>
        <taxon>rosids</taxon>
        <taxon>fabids</taxon>
        <taxon>Fabales</taxon>
        <taxon>Fabaceae</taxon>
        <taxon>Papilionoideae</taxon>
        <taxon>50 kb inversion clade</taxon>
        <taxon>NPAAA clade</taxon>
        <taxon>indigoferoid/millettioid clade</taxon>
        <taxon>Phaseoleae</taxon>
        <taxon>Cajanus</taxon>
    </lineage>
</organism>
<keyword evidence="3" id="KW-1185">Reference proteome</keyword>
<gene>
    <name evidence="2" type="ORF">KK1_040690</name>
</gene>
<reference evidence="2" key="1">
    <citation type="journal article" date="2012" name="Nat. Biotechnol.">
        <title>Draft genome sequence of pigeonpea (Cajanus cajan), an orphan legume crop of resource-poor farmers.</title>
        <authorList>
            <person name="Varshney R.K."/>
            <person name="Chen W."/>
            <person name="Li Y."/>
            <person name="Bharti A.K."/>
            <person name="Saxena R.K."/>
            <person name="Schlueter J.A."/>
            <person name="Donoghue M.T."/>
            <person name="Azam S."/>
            <person name="Fan G."/>
            <person name="Whaley A.M."/>
            <person name="Farmer A.D."/>
            <person name="Sheridan J."/>
            <person name="Iwata A."/>
            <person name="Tuteja R."/>
            <person name="Penmetsa R.V."/>
            <person name="Wu W."/>
            <person name="Upadhyaya H.D."/>
            <person name="Yang S.P."/>
            <person name="Shah T."/>
            <person name="Saxena K.B."/>
            <person name="Michael T."/>
            <person name="McCombie W.R."/>
            <person name="Yang B."/>
            <person name="Zhang G."/>
            <person name="Yang H."/>
            <person name="Wang J."/>
            <person name="Spillane C."/>
            <person name="Cook D.R."/>
            <person name="May G.D."/>
            <person name="Xu X."/>
            <person name="Jackson S.A."/>
        </authorList>
    </citation>
    <scope>NUCLEOTIDE SEQUENCE [LARGE SCALE GENOMIC DNA]</scope>
</reference>